<sequence length="555" mass="62205">MAEIPVVEAQPNPTSSERYQLLQQALTEGGHPEDFWNIVNLLNPPTQITKISVPPLCKGKRIAVVGAGLAGLSAAFELRKLGFDITIFEKQRERIGGRVYTYYFDEGQNLYGELGASAVPIAHQTVWHYIDLFHLRTRPCFSAVRGDIYDRGIRVRNDPLGLGVKTWIYPQYQLTACEKNLPWENWLDVYIRHDLLRILPEERREILQIKRQYCDTIRQYYGMTVRQILEKNRMSNGGTELLSVLSLRNAALNDCSYDWSRKYIEADACMYQIEGGSSKLADAFYQSLLSQTPPEYRKLGIDVVGSVRFQQGVSVTQIDGSKPKTVRLICRQEGTEETTEEEFDCVICTVPFCALRGVKLNPAFSPEKMQAIRELRYMTAQRTLFLCSKPFWKERGIFGGRSVTDLPIQEIVFPAYPAYAENVQLNTAVLTAASSLGQDAVTLGSIESSQRLELIKRQVEATCGLSDKELDDIVLQSKTLLWSDAAGFYGAFACYSPGQKVSLSSAAAQPEYDGRVLFAGADISTQPGWMQGALQSGMLAANEAAYQTLLHPFTE</sequence>
<dbReference type="EMBL" id="CP060696">
    <property type="protein sequence ID" value="QNO16896.1"/>
    <property type="molecule type" value="Genomic_DNA"/>
</dbReference>
<dbReference type="Gene3D" id="1.20.1440.240">
    <property type="match status" value="1"/>
</dbReference>
<dbReference type="SUPFAM" id="SSF51905">
    <property type="entry name" value="FAD/NAD(P)-binding domain"/>
    <property type="match status" value="1"/>
</dbReference>
<accession>A0A7G9WDY4</accession>
<dbReference type="Proteomes" id="UP000516046">
    <property type="component" value="Chromosome"/>
</dbReference>
<dbReference type="GO" id="GO:0016491">
    <property type="term" value="F:oxidoreductase activity"/>
    <property type="evidence" value="ECO:0007669"/>
    <property type="project" value="InterPro"/>
</dbReference>
<evidence type="ECO:0000259" key="1">
    <source>
        <dbReference type="Pfam" id="PF01593"/>
    </source>
</evidence>
<dbReference type="InterPro" id="IPR036188">
    <property type="entry name" value="FAD/NAD-bd_sf"/>
</dbReference>
<dbReference type="SUPFAM" id="SSF54373">
    <property type="entry name" value="FAD-linked reductases, C-terminal domain"/>
    <property type="match status" value="1"/>
</dbReference>
<dbReference type="InterPro" id="IPR002937">
    <property type="entry name" value="Amino_oxidase"/>
</dbReference>
<dbReference type="Gene3D" id="3.90.660.10">
    <property type="match status" value="1"/>
</dbReference>
<dbReference type="RefSeq" id="WP_212505963.1">
    <property type="nucleotide sequence ID" value="NZ_CP060696.1"/>
</dbReference>
<dbReference type="Gene3D" id="3.50.50.60">
    <property type="entry name" value="FAD/NAD(P)-binding domain"/>
    <property type="match status" value="1"/>
</dbReference>
<dbReference type="KEGG" id="caml:H6X83_07895"/>
<feature type="domain" description="Amine oxidase" evidence="1">
    <location>
        <begin position="69"/>
        <end position="543"/>
    </location>
</feature>
<dbReference type="Pfam" id="PF01593">
    <property type="entry name" value="Amino_oxidase"/>
    <property type="match status" value="1"/>
</dbReference>
<proteinExistence type="predicted"/>
<evidence type="ECO:0000313" key="2">
    <source>
        <dbReference type="EMBL" id="QNO16896.1"/>
    </source>
</evidence>
<dbReference type="PANTHER" id="PTHR10742:SF410">
    <property type="entry name" value="LYSINE-SPECIFIC HISTONE DEMETHYLASE 2"/>
    <property type="match status" value="1"/>
</dbReference>
<dbReference type="InterPro" id="IPR050281">
    <property type="entry name" value="Flavin_monoamine_oxidase"/>
</dbReference>
<reference evidence="2 3" key="1">
    <citation type="submission" date="2020-08" db="EMBL/GenBank/DDBJ databases">
        <authorList>
            <person name="Ren C."/>
            <person name="Gu Y."/>
            <person name="Xu Y."/>
        </authorList>
    </citation>
    <scope>NUCLEOTIDE SEQUENCE [LARGE SCALE GENOMIC DNA]</scope>
    <source>
        <strain evidence="2 3">LBM18003</strain>
    </source>
</reference>
<organism evidence="2 3">
    <name type="scientific">Caproicibacterium amylolyticum</name>
    <dbReference type="NCBI Taxonomy" id="2766537"/>
    <lineage>
        <taxon>Bacteria</taxon>
        <taxon>Bacillati</taxon>
        <taxon>Bacillota</taxon>
        <taxon>Clostridia</taxon>
        <taxon>Eubacteriales</taxon>
        <taxon>Oscillospiraceae</taxon>
        <taxon>Caproicibacterium</taxon>
    </lineage>
</organism>
<protein>
    <submittedName>
        <fullName evidence="2">FAD-dependent oxidoreductase</fullName>
    </submittedName>
</protein>
<name>A0A7G9WDY4_9FIRM</name>
<gene>
    <name evidence="2" type="ORF">H6X83_07895</name>
</gene>
<keyword evidence="3" id="KW-1185">Reference proteome</keyword>
<evidence type="ECO:0000313" key="3">
    <source>
        <dbReference type="Proteomes" id="UP000516046"/>
    </source>
</evidence>
<dbReference type="AlphaFoldDB" id="A0A7G9WDY4"/>
<dbReference type="PANTHER" id="PTHR10742">
    <property type="entry name" value="FLAVIN MONOAMINE OXIDASE"/>
    <property type="match status" value="1"/>
</dbReference>